<organism evidence="5 6">
    <name type="scientific">Hucho hucho</name>
    <name type="common">huchen</name>
    <dbReference type="NCBI Taxonomy" id="62062"/>
    <lineage>
        <taxon>Eukaryota</taxon>
        <taxon>Metazoa</taxon>
        <taxon>Chordata</taxon>
        <taxon>Craniata</taxon>
        <taxon>Vertebrata</taxon>
        <taxon>Euteleostomi</taxon>
        <taxon>Actinopterygii</taxon>
        <taxon>Neopterygii</taxon>
        <taxon>Teleostei</taxon>
        <taxon>Protacanthopterygii</taxon>
        <taxon>Salmoniformes</taxon>
        <taxon>Salmonidae</taxon>
        <taxon>Salmoninae</taxon>
        <taxon>Hucho</taxon>
    </lineage>
</organism>
<reference evidence="5" key="2">
    <citation type="submission" date="2025-08" db="UniProtKB">
        <authorList>
            <consortium name="Ensembl"/>
        </authorList>
    </citation>
    <scope>IDENTIFICATION</scope>
</reference>
<sequence>MNVPLSFSLSYPVPFHEVPEYSKRRRALPPTSSSGSSLAAPRVLLRSNSDNNLTLLQQMQGNPNGTVRTMGQGSRSTSVGVVPRSRSPSLNRLGEEGRRPYPQTHVQTQQMQHRQPSPSGNMEVVVQRRKLYSAVPGRHFVVVHAYHPQAKGEIILYKNDRVKVLSIGEGGFWEGSARGQVGWFPAECVEEIPAKPSEERMRKSLSMLTQIFGNRRVGKSGWGSLRRRREDFCSMDPTGGILRVLRLTFPPRRWAQHWDCLVCIWRNMEESPLSPINTLGGAISI</sequence>
<dbReference type="GO" id="GO:0014069">
    <property type="term" value="C:postsynaptic density"/>
    <property type="evidence" value="ECO:0007669"/>
    <property type="project" value="TreeGrafter"/>
</dbReference>
<evidence type="ECO:0000313" key="5">
    <source>
        <dbReference type="Ensembl" id="ENSHHUP00000064511.1"/>
    </source>
</evidence>
<dbReference type="GO" id="GO:0043197">
    <property type="term" value="C:dendritic spine"/>
    <property type="evidence" value="ECO:0007669"/>
    <property type="project" value="TreeGrafter"/>
</dbReference>
<dbReference type="Ensembl" id="ENSHHUT00000066704.1">
    <property type="protein sequence ID" value="ENSHHUP00000064511.1"/>
    <property type="gene ID" value="ENSHHUG00000038093.1"/>
</dbReference>
<dbReference type="GO" id="GO:0030160">
    <property type="term" value="F:synaptic receptor adaptor activity"/>
    <property type="evidence" value="ECO:0007669"/>
    <property type="project" value="TreeGrafter"/>
</dbReference>
<keyword evidence="6" id="KW-1185">Reference proteome</keyword>
<feature type="compositionally biased region" description="Low complexity" evidence="3">
    <location>
        <begin position="73"/>
        <end position="89"/>
    </location>
</feature>
<dbReference type="PROSITE" id="PS50002">
    <property type="entry name" value="SH3"/>
    <property type="match status" value="1"/>
</dbReference>
<dbReference type="PANTHER" id="PTHR24135:SF17">
    <property type="entry name" value="SH3 AND MULTIPLE ANKYRIN REPEAT DOMAINS PROTEIN 2"/>
    <property type="match status" value="1"/>
</dbReference>
<evidence type="ECO:0000313" key="6">
    <source>
        <dbReference type="Proteomes" id="UP000314982"/>
    </source>
</evidence>
<evidence type="ECO:0000256" key="3">
    <source>
        <dbReference type="SAM" id="MobiDB-lite"/>
    </source>
</evidence>
<dbReference type="GO" id="GO:0045211">
    <property type="term" value="C:postsynaptic membrane"/>
    <property type="evidence" value="ECO:0007669"/>
    <property type="project" value="TreeGrafter"/>
</dbReference>
<evidence type="ECO:0000256" key="1">
    <source>
        <dbReference type="ARBA" id="ARBA00022443"/>
    </source>
</evidence>
<dbReference type="Proteomes" id="UP000314982">
    <property type="component" value="Unassembled WGS sequence"/>
</dbReference>
<dbReference type="Gene3D" id="2.30.30.40">
    <property type="entry name" value="SH3 Domains"/>
    <property type="match status" value="1"/>
</dbReference>
<dbReference type="InterPro" id="IPR051569">
    <property type="entry name" value="SHANK"/>
</dbReference>
<dbReference type="AlphaFoldDB" id="A0A4W5PIT5"/>
<dbReference type="Pfam" id="PF07653">
    <property type="entry name" value="SH3_2"/>
    <property type="match status" value="1"/>
</dbReference>
<dbReference type="InterPro" id="IPR001452">
    <property type="entry name" value="SH3_domain"/>
</dbReference>
<feature type="domain" description="SH3" evidence="4">
    <location>
        <begin position="135"/>
        <end position="194"/>
    </location>
</feature>
<dbReference type="PANTHER" id="PTHR24135">
    <property type="entry name" value="SH3 AND MULTIPLE ANKYRIN REPEAT DOMAINS PROTEIN"/>
    <property type="match status" value="1"/>
</dbReference>
<evidence type="ECO:0000259" key="4">
    <source>
        <dbReference type="PROSITE" id="PS50002"/>
    </source>
</evidence>
<reference evidence="6" key="1">
    <citation type="submission" date="2018-06" db="EMBL/GenBank/DDBJ databases">
        <title>Genome assembly of Danube salmon.</title>
        <authorList>
            <person name="Macqueen D.J."/>
            <person name="Gundappa M.K."/>
        </authorList>
    </citation>
    <scope>NUCLEOTIDE SEQUENCE [LARGE SCALE GENOMIC DNA]</scope>
</reference>
<feature type="region of interest" description="Disordered" evidence="3">
    <location>
        <begin position="22"/>
        <end position="42"/>
    </location>
</feature>
<keyword evidence="1 2" id="KW-0728">SH3 domain</keyword>
<dbReference type="GeneTree" id="ENSGT00940000153561"/>
<reference evidence="5" key="3">
    <citation type="submission" date="2025-09" db="UniProtKB">
        <authorList>
            <consortium name="Ensembl"/>
        </authorList>
    </citation>
    <scope>IDENTIFICATION</scope>
</reference>
<dbReference type="STRING" id="62062.ENSHHUP00000064511"/>
<dbReference type="GO" id="GO:0035255">
    <property type="term" value="F:ionotropic glutamate receptor binding"/>
    <property type="evidence" value="ECO:0007669"/>
    <property type="project" value="TreeGrafter"/>
</dbReference>
<protein>
    <recommendedName>
        <fullName evidence="4">SH3 domain-containing protein</fullName>
    </recommendedName>
</protein>
<dbReference type="InterPro" id="IPR036028">
    <property type="entry name" value="SH3-like_dom_sf"/>
</dbReference>
<accession>A0A4W5PIT5</accession>
<feature type="region of interest" description="Disordered" evidence="3">
    <location>
        <begin position="59"/>
        <end position="100"/>
    </location>
</feature>
<name>A0A4W5PIT5_9TELE</name>
<dbReference type="SUPFAM" id="SSF50044">
    <property type="entry name" value="SH3-domain"/>
    <property type="match status" value="1"/>
</dbReference>
<dbReference type="FunFam" id="2.30.30.40:FF:000025">
    <property type="entry name" value="SH3 and multiple ankyrin repeat domains protein 2"/>
    <property type="match status" value="1"/>
</dbReference>
<evidence type="ECO:0000256" key="2">
    <source>
        <dbReference type="PROSITE-ProRule" id="PRU00192"/>
    </source>
</evidence>
<dbReference type="SMART" id="SM00326">
    <property type="entry name" value="SH3"/>
    <property type="match status" value="1"/>
</dbReference>
<proteinExistence type="predicted"/>
<feature type="compositionally biased region" description="Polar residues" evidence="3">
    <location>
        <begin position="59"/>
        <end position="72"/>
    </location>
</feature>